<keyword evidence="1" id="KW-0436">Ligase</keyword>
<name>A0ACC5R4J6_9HYPH</name>
<dbReference type="Proteomes" id="UP000616151">
    <property type="component" value="Unassembled WGS sequence"/>
</dbReference>
<reference evidence="1" key="1">
    <citation type="submission" date="2021-01" db="EMBL/GenBank/DDBJ databases">
        <authorList>
            <person name="Sun Q."/>
        </authorList>
    </citation>
    <scope>NUCLEOTIDE SEQUENCE</scope>
    <source>
        <strain evidence="1">YIM B02566</strain>
    </source>
</reference>
<evidence type="ECO:0000313" key="1">
    <source>
        <dbReference type="EMBL" id="MBK1867525.1"/>
    </source>
</evidence>
<comment type="caution">
    <text evidence="1">The sequence shown here is derived from an EMBL/GenBank/DDBJ whole genome shotgun (WGS) entry which is preliminary data.</text>
</comment>
<dbReference type="EMBL" id="JAENHL010000007">
    <property type="protein sequence ID" value="MBK1867525.1"/>
    <property type="molecule type" value="Genomic_DNA"/>
</dbReference>
<proteinExistence type="predicted"/>
<keyword evidence="2" id="KW-1185">Reference proteome</keyword>
<evidence type="ECO:0000313" key="2">
    <source>
        <dbReference type="Proteomes" id="UP000616151"/>
    </source>
</evidence>
<accession>A0ACC5R4J6</accession>
<gene>
    <name evidence="1" type="ORF">JHL16_14300</name>
</gene>
<protein>
    <submittedName>
        <fullName evidence="1">Fatty acyl-AMP ligase</fullName>
    </submittedName>
</protein>
<organism evidence="1 2">
    <name type="scientific">Taklimakanibacter albus</name>
    <dbReference type="NCBI Taxonomy" id="2800327"/>
    <lineage>
        <taxon>Bacteria</taxon>
        <taxon>Pseudomonadati</taxon>
        <taxon>Pseudomonadota</taxon>
        <taxon>Alphaproteobacteria</taxon>
        <taxon>Hyphomicrobiales</taxon>
        <taxon>Aestuariivirgaceae</taxon>
        <taxon>Taklimakanibacter</taxon>
    </lineage>
</organism>
<sequence>MSPTSHHNPVLAKVLGGFATLTAGLDYAARGVTGFNFYSSRGQLEHVLPYRELRLKALATARKLLSTGLKRGERVAVVAETSPDFMAVFFGCQYAGLVPCPMPYSMYIGGKNAYVSRIAGMLKTARASAVILPNDLISHITEAARLADTAIVKTFEELAAMPESIEKLKPFDVDDVAYIQYSSGSTSSPKGVLITQKAIVANTRGILRDGLKITNEDRAFSWLPLYHDMGLVGFCLSPMMGQVTVDYLSTTSFARRPALWLKLMSENRSTIAYSPSFGFDLAARRINGEAVTLDLTSWRVAGIGGDMVRADILNDFAEKLSVAGFDAKAFTPSYGMAESTLAITFADLSKPVKIDTVDRLHYKLAQRAVPASEQLKQSPERVRSFVVCGKPITGHEVIIRDDRGADLGEREIGRILFKGPSLMDGYFENAEATQAIMTADGYMDTGDMGYWLDGEIVITGRAKDLILHNGRNIWPQDIEWAAEQIEPLRNGDAAAFAVEGEDGEDDVVVLVHCRIADAAEMENLRRKVAAVVHQTAGVECAVILVAPKSLPFTSSGKLSRAGAKDGYLTGDIAEISPLARLPRSLDETRLAAAQ</sequence>